<keyword evidence="3" id="KW-1185">Reference proteome</keyword>
<dbReference type="STRING" id="1121306.SAMN02745196_01139"/>
<evidence type="ECO:0000256" key="1">
    <source>
        <dbReference type="SAM" id="MobiDB-lite"/>
    </source>
</evidence>
<dbReference type="InterPro" id="IPR032208">
    <property type="entry name" value="DUF5027"/>
</dbReference>
<protein>
    <recommendedName>
        <fullName evidence="4">DUF4352 domain-containing protein</fullName>
    </recommendedName>
</protein>
<dbReference type="Pfam" id="PF16430">
    <property type="entry name" value="DUF5027"/>
    <property type="match status" value="1"/>
</dbReference>
<evidence type="ECO:0008006" key="4">
    <source>
        <dbReference type="Google" id="ProtNLM"/>
    </source>
</evidence>
<reference evidence="2 3" key="1">
    <citation type="submission" date="2016-11" db="EMBL/GenBank/DDBJ databases">
        <authorList>
            <person name="Jaros S."/>
            <person name="Januszkiewicz K."/>
            <person name="Wedrychowicz H."/>
        </authorList>
    </citation>
    <scope>NUCLEOTIDE SEQUENCE [LARGE SCALE GENOMIC DNA]</scope>
    <source>
        <strain evidence="2 3">DSM 3089</strain>
    </source>
</reference>
<accession>A0A1M5V764</accession>
<organism evidence="2 3">
    <name type="scientific">Clostridium collagenovorans DSM 3089</name>
    <dbReference type="NCBI Taxonomy" id="1121306"/>
    <lineage>
        <taxon>Bacteria</taxon>
        <taxon>Bacillati</taxon>
        <taxon>Bacillota</taxon>
        <taxon>Clostridia</taxon>
        <taxon>Eubacteriales</taxon>
        <taxon>Clostridiaceae</taxon>
        <taxon>Clostridium</taxon>
    </lineage>
</organism>
<feature type="region of interest" description="Disordered" evidence="1">
    <location>
        <begin position="40"/>
        <end position="61"/>
    </location>
</feature>
<dbReference type="RefSeq" id="WP_072830933.1">
    <property type="nucleotide sequence ID" value="NZ_FQXP01000004.1"/>
</dbReference>
<dbReference type="EMBL" id="FQXP01000004">
    <property type="protein sequence ID" value="SHH70924.1"/>
    <property type="molecule type" value="Genomic_DNA"/>
</dbReference>
<dbReference type="Proteomes" id="UP000184526">
    <property type="component" value="Unassembled WGS sequence"/>
</dbReference>
<evidence type="ECO:0000313" key="3">
    <source>
        <dbReference type="Proteomes" id="UP000184526"/>
    </source>
</evidence>
<gene>
    <name evidence="2" type="ORF">SAMN02745196_01139</name>
</gene>
<proteinExistence type="predicted"/>
<sequence>MKKIHCISMATAVCIISGTMLGGSHQQFDNKLLSSTKKVIDSEKNSKEENKNLNNDEKNYGEDVGKGDEVFNPKIFNIFEDNKIAQMGSVIKLELPSDDVKPISEYKINSTDVYSSLDESNIDKSLILNNNNENVDEMLGNGKKLLLMNVTIKNVSRDDDIYISDLGLSYLEKNGEISTTKFPPEIKYFSETGYNKDGNWKSYYKFPLEKGESKNVEVGWIIDTNEFDLDNVYVCIGSCTSYEYQNFVKLDIVEDKNK</sequence>
<dbReference type="AlphaFoldDB" id="A0A1M5V764"/>
<name>A0A1M5V764_9CLOT</name>
<evidence type="ECO:0000313" key="2">
    <source>
        <dbReference type="EMBL" id="SHH70924.1"/>
    </source>
</evidence>